<reference evidence="9 10" key="1">
    <citation type="submission" date="2016-10" db="EMBL/GenBank/DDBJ databases">
        <title>Comparative genome analysis of multiple Pseudomonas spp. focuses on biocontrol and plant growth promoting traits.</title>
        <authorList>
            <person name="Tao X.-Y."/>
            <person name="Taylor C.G."/>
        </authorList>
    </citation>
    <scope>NUCLEOTIDE SEQUENCE [LARGE SCALE GENOMIC DNA]</scope>
    <source>
        <strain evidence="9 10">28B5</strain>
    </source>
</reference>
<dbReference type="Proteomes" id="UP000285378">
    <property type="component" value="Unassembled WGS sequence"/>
</dbReference>
<feature type="transmembrane region" description="Helical" evidence="7">
    <location>
        <begin position="121"/>
        <end position="140"/>
    </location>
</feature>
<dbReference type="InterPro" id="IPR005115">
    <property type="entry name" value="Gly_transporter"/>
</dbReference>
<name>A0A423MBR6_PSEFL</name>
<feature type="domain" description="Glycine transporter" evidence="8">
    <location>
        <begin position="9"/>
        <end position="82"/>
    </location>
</feature>
<evidence type="ECO:0000313" key="10">
    <source>
        <dbReference type="Proteomes" id="UP000285378"/>
    </source>
</evidence>
<proteinExistence type="inferred from homology"/>
<gene>
    <name evidence="9" type="ORF">BK670_11055</name>
</gene>
<keyword evidence="5 7" id="KW-1133">Transmembrane helix</keyword>
<dbReference type="PANTHER" id="PTHR30506">
    <property type="entry name" value="INNER MEMBRANE PROTEIN"/>
    <property type="match status" value="1"/>
</dbReference>
<dbReference type="OrthoDB" id="9791874at2"/>
<comment type="caution">
    <text evidence="9">The sequence shown here is derived from an EMBL/GenBank/DDBJ whole genome shotgun (WGS) entry which is preliminary data.</text>
</comment>
<feature type="transmembrane region" description="Helical" evidence="7">
    <location>
        <begin position="65"/>
        <end position="86"/>
    </location>
</feature>
<dbReference type="GO" id="GO:0005886">
    <property type="term" value="C:plasma membrane"/>
    <property type="evidence" value="ECO:0007669"/>
    <property type="project" value="UniProtKB-SubCell"/>
</dbReference>
<keyword evidence="4 7" id="KW-0812">Transmembrane</keyword>
<evidence type="ECO:0000256" key="3">
    <source>
        <dbReference type="ARBA" id="ARBA00022475"/>
    </source>
</evidence>
<dbReference type="EMBL" id="MOBX01000013">
    <property type="protein sequence ID" value="RON80732.1"/>
    <property type="molecule type" value="Genomic_DNA"/>
</dbReference>
<accession>A0A423MBR6</accession>
<dbReference type="RefSeq" id="WP_123449873.1">
    <property type="nucleotide sequence ID" value="NZ_MOBX01000013.1"/>
</dbReference>
<evidence type="ECO:0000256" key="1">
    <source>
        <dbReference type="ARBA" id="ARBA00004651"/>
    </source>
</evidence>
<evidence type="ECO:0000259" key="8">
    <source>
        <dbReference type="Pfam" id="PF03458"/>
    </source>
</evidence>
<feature type="transmembrane region" description="Helical" evidence="7">
    <location>
        <begin position="33"/>
        <end position="50"/>
    </location>
</feature>
<dbReference type="Pfam" id="PF03458">
    <property type="entry name" value="Gly_transporter"/>
    <property type="match status" value="2"/>
</dbReference>
<evidence type="ECO:0000256" key="4">
    <source>
        <dbReference type="ARBA" id="ARBA00022692"/>
    </source>
</evidence>
<evidence type="ECO:0000256" key="6">
    <source>
        <dbReference type="ARBA" id="ARBA00023136"/>
    </source>
</evidence>
<feature type="domain" description="Glycine transporter" evidence="8">
    <location>
        <begin position="95"/>
        <end position="167"/>
    </location>
</feature>
<dbReference type="PANTHER" id="PTHR30506:SF3">
    <property type="entry name" value="UPF0126 INNER MEMBRANE PROTEIN YADS-RELATED"/>
    <property type="match status" value="1"/>
</dbReference>
<protein>
    <recommendedName>
        <fullName evidence="8">Glycine transporter domain-containing protein</fullName>
    </recommendedName>
</protein>
<keyword evidence="3" id="KW-1003">Cell membrane</keyword>
<evidence type="ECO:0000256" key="2">
    <source>
        <dbReference type="ARBA" id="ARBA00008193"/>
    </source>
</evidence>
<sequence>MDTHLIYTVIDLLGTFAFGVSGAIAARQQRLDLFGIATITFIVACGGGILRDLCLGTLPPAGLSSWRYLIVSLIASAWVVCAYPMVCRMKSPVQLFDSIGLGLFAVAGAKKALAVHAGAEVAILLGMVSAVGGGVLRDVLLSRVPSILQREIYASAALAGAGVEVLLSYNGADSVMASWLTAAGCTLLRLASLRYGWRLPSTDDDSNHHGDRSH</sequence>
<evidence type="ECO:0000313" key="9">
    <source>
        <dbReference type="EMBL" id="RON80732.1"/>
    </source>
</evidence>
<comment type="similarity">
    <text evidence="2">Belongs to the UPF0126 family.</text>
</comment>
<dbReference type="AlphaFoldDB" id="A0A423MBR6"/>
<evidence type="ECO:0000256" key="5">
    <source>
        <dbReference type="ARBA" id="ARBA00022989"/>
    </source>
</evidence>
<keyword evidence="6 7" id="KW-0472">Membrane</keyword>
<feature type="transmembrane region" description="Helical" evidence="7">
    <location>
        <begin position="6"/>
        <end position="26"/>
    </location>
</feature>
<organism evidence="9 10">
    <name type="scientific">Pseudomonas fluorescens</name>
    <dbReference type="NCBI Taxonomy" id="294"/>
    <lineage>
        <taxon>Bacteria</taxon>
        <taxon>Pseudomonadati</taxon>
        <taxon>Pseudomonadota</taxon>
        <taxon>Gammaproteobacteria</taxon>
        <taxon>Pseudomonadales</taxon>
        <taxon>Pseudomonadaceae</taxon>
        <taxon>Pseudomonas</taxon>
    </lineage>
</organism>
<evidence type="ECO:0000256" key="7">
    <source>
        <dbReference type="SAM" id="Phobius"/>
    </source>
</evidence>
<comment type="subcellular location">
    <subcellularLocation>
        <location evidence="1">Cell membrane</location>
        <topology evidence="1">Multi-pass membrane protein</topology>
    </subcellularLocation>
</comment>